<reference evidence="2" key="1">
    <citation type="submission" date="2013-02" db="EMBL/GenBank/DDBJ databases">
        <authorList>
            <person name="Hughes D."/>
        </authorList>
    </citation>
    <scope>NUCLEOTIDE SEQUENCE</scope>
    <source>
        <strain>Durham</strain>
        <strain evidence="2">NC isolate 2 -- Noor lab</strain>
    </source>
</reference>
<accession>T1GR55</accession>
<dbReference type="EnsemblMetazoa" id="MESCA006129-RA">
    <property type="protein sequence ID" value="MESCA006129-PA"/>
    <property type="gene ID" value="MESCA006129"/>
</dbReference>
<evidence type="ECO:0000313" key="2">
    <source>
        <dbReference type="Proteomes" id="UP000015102"/>
    </source>
</evidence>
<protein>
    <submittedName>
        <fullName evidence="1">Uncharacterized protein</fullName>
    </submittedName>
</protein>
<proteinExistence type="predicted"/>
<keyword evidence="2" id="KW-1185">Reference proteome</keyword>
<dbReference type="Proteomes" id="UP000015102">
    <property type="component" value="Unassembled WGS sequence"/>
</dbReference>
<sequence>MFPLTNDESTGLVFQNNCEISPPLNGEVDQCTIPAVFNSLRGMPSEPELLLFLSLINLGSCWWREISIGFELLFPKIYYYEVAA</sequence>
<dbReference type="HOGENOM" id="CLU_2530069_0_0_1"/>
<dbReference type="AlphaFoldDB" id="T1GR55"/>
<reference evidence="1" key="2">
    <citation type="submission" date="2015-06" db="UniProtKB">
        <authorList>
            <consortium name="EnsemblMetazoa"/>
        </authorList>
    </citation>
    <scope>IDENTIFICATION</scope>
</reference>
<dbReference type="EMBL" id="CAQQ02031128">
    <property type="status" value="NOT_ANNOTATED_CDS"/>
    <property type="molecule type" value="Genomic_DNA"/>
</dbReference>
<organism evidence="1 2">
    <name type="scientific">Megaselia scalaris</name>
    <name type="common">Humpbacked fly</name>
    <name type="synonym">Phora scalaris</name>
    <dbReference type="NCBI Taxonomy" id="36166"/>
    <lineage>
        <taxon>Eukaryota</taxon>
        <taxon>Metazoa</taxon>
        <taxon>Ecdysozoa</taxon>
        <taxon>Arthropoda</taxon>
        <taxon>Hexapoda</taxon>
        <taxon>Insecta</taxon>
        <taxon>Pterygota</taxon>
        <taxon>Neoptera</taxon>
        <taxon>Endopterygota</taxon>
        <taxon>Diptera</taxon>
        <taxon>Brachycera</taxon>
        <taxon>Muscomorpha</taxon>
        <taxon>Platypezoidea</taxon>
        <taxon>Phoridae</taxon>
        <taxon>Megaseliini</taxon>
        <taxon>Megaselia</taxon>
    </lineage>
</organism>
<name>T1GR55_MEGSC</name>
<evidence type="ECO:0000313" key="1">
    <source>
        <dbReference type="EnsemblMetazoa" id="MESCA006129-PA"/>
    </source>
</evidence>
<dbReference type="EMBL" id="CAQQ02031127">
    <property type="status" value="NOT_ANNOTATED_CDS"/>
    <property type="molecule type" value="Genomic_DNA"/>
</dbReference>